<evidence type="ECO:0000256" key="2">
    <source>
        <dbReference type="ARBA" id="ARBA00005417"/>
    </source>
</evidence>
<keyword evidence="8" id="KW-0472">Membrane</keyword>
<dbReference type="GO" id="GO:0042626">
    <property type="term" value="F:ATPase-coupled transmembrane transporter activity"/>
    <property type="evidence" value="ECO:0007669"/>
    <property type="project" value="TreeGrafter"/>
</dbReference>
<protein>
    <submittedName>
        <fullName evidence="10">Energy-coupling factor transporter ATPase</fullName>
    </submittedName>
</protein>
<evidence type="ECO:0000256" key="5">
    <source>
        <dbReference type="ARBA" id="ARBA00022741"/>
    </source>
</evidence>
<dbReference type="InterPro" id="IPR015856">
    <property type="entry name" value="ABC_transpr_CbiO/EcfA_su"/>
</dbReference>
<accession>A0A2N5Z9M2</accession>
<dbReference type="InterPro" id="IPR027417">
    <property type="entry name" value="P-loop_NTPase"/>
</dbReference>
<evidence type="ECO:0000256" key="4">
    <source>
        <dbReference type="ARBA" id="ARBA00022475"/>
    </source>
</evidence>
<dbReference type="Pfam" id="PF00005">
    <property type="entry name" value="ABC_tran"/>
    <property type="match status" value="1"/>
</dbReference>
<dbReference type="InterPro" id="IPR017871">
    <property type="entry name" value="ABC_transporter-like_CS"/>
</dbReference>
<gene>
    <name evidence="10" type="ORF">C0601_13190</name>
</gene>
<keyword evidence="4" id="KW-1003">Cell membrane</keyword>
<dbReference type="Gene3D" id="3.40.50.300">
    <property type="entry name" value="P-loop containing nucleotide triphosphate hydrolases"/>
    <property type="match status" value="1"/>
</dbReference>
<reference evidence="10 11" key="1">
    <citation type="submission" date="2017-11" db="EMBL/GenBank/DDBJ databases">
        <title>Genome-resolved metagenomics identifies genetic mobility, metabolic interactions, and unexpected diversity in perchlorate-reducing communities.</title>
        <authorList>
            <person name="Barnum T.P."/>
            <person name="Figueroa I.A."/>
            <person name="Carlstrom C.I."/>
            <person name="Lucas L.N."/>
            <person name="Engelbrektson A.L."/>
            <person name="Coates J.D."/>
        </authorList>
    </citation>
    <scope>NUCLEOTIDE SEQUENCE [LARGE SCALE GENOMIC DNA]</scope>
    <source>
        <strain evidence="10">BM706</strain>
    </source>
</reference>
<dbReference type="EMBL" id="PKTG01000141">
    <property type="protein sequence ID" value="PLX15329.1"/>
    <property type="molecule type" value="Genomic_DNA"/>
</dbReference>
<evidence type="ECO:0000313" key="10">
    <source>
        <dbReference type="EMBL" id="PLX15329.1"/>
    </source>
</evidence>
<dbReference type="InterPro" id="IPR003439">
    <property type="entry name" value="ABC_transporter-like_ATP-bd"/>
</dbReference>
<dbReference type="PANTHER" id="PTHR43553:SF24">
    <property type="entry name" value="ENERGY-COUPLING FACTOR TRANSPORTER ATP-BINDING PROTEIN ECFA1"/>
    <property type="match status" value="1"/>
</dbReference>
<keyword evidence="3" id="KW-0813">Transport</keyword>
<dbReference type="AlphaFoldDB" id="A0A2N5Z9M2"/>
<feature type="domain" description="ABC transporter" evidence="9">
    <location>
        <begin position="8"/>
        <end position="248"/>
    </location>
</feature>
<comment type="similarity">
    <text evidence="2">Belongs to the ABC transporter superfamily.</text>
</comment>
<dbReference type="FunFam" id="3.40.50.300:FF:000224">
    <property type="entry name" value="Energy-coupling factor transporter ATP-binding protein EcfA"/>
    <property type="match status" value="1"/>
</dbReference>
<keyword evidence="7" id="KW-1278">Translocase</keyword>
<evidence type="ECO:0000256" key="7">
    <source>
        <dbReference type="ARBA" id="ARBA00022967"/>
    </source>
</evidence>
<sequence>MIVNDTNIKVDSVSFTYNNGSIFQKQALQDISFEINNKDILGICGNTGSGKSTLIRLLNRLIKPDSGFVKINDVDLSEIKDPMEIRRKVGIIFQYPDNQLFESSVKKELVYGPLNFGFKKREALSQARDSLNRTGLDYHKYKNRNPFSLSGGEKRKVAIASILSSRPEVIIFDEPTAGLDSNSRDNLIELIFSLKKEGRMIIIISHDSRFIDKVCDKLLVLSKSKQVYFGDREEFFSRFDKSTIDDVGIELPFEYKVLRADREKNSIKKIKEFINKKHV</sequence>
<comment type="subcellular location">
    <subcellularLocation>
        <location evidence="1">Cell membrane</location>
    </subcellularLocation>
</comment>
<evidence type="ECO:0000256" key="1">
    <source>
        <dbReference type="ARBA" id="ARBA00004236"/>
    </source>
</evidence>
<dbReference type="PROSITE" id="PS50893">
    <property type="entry name" value="ABC_TRANSPORTER_2"/>
    <property type="match status" value="1"/>
</dbReference>
<dbReference type="SUPFAM" id="SSF52540">
    <property type="entry name" value="P-loop containing nucleoside triphosphate hydrolases"/>
    <property type="match status" value="1"/>
</dbReference>
<organism evidence="10 11">
    <name type="scientific">Muiribacterium halophilum</name>
    <dbReference type="NCBI Taxonomy" id="2053465"/>
    <lineage>
        <taxon>Bacteria</taxon>
        <taxon>Candidatus Muiribacteriota</taxon>
        <taxon>Candidatus Muiribacteriia</taxon>
        <taxon>Candidatus Muiribacteriales</taxon>
        <taxon>Candidatus Muiribacteriaceae</taxon>
        <taxon>Candidatus Muiribacterium</taxon>
    </lineage>
</organism>
<dbReference type="GO" id="GO:0016887">
    <property type="term" value="F:ATP hydrolysis activity"/>
    <property type="evidence" value="ECO:0007669"/>
    <property type="project" value="InterPro"/>
</dbReference>
<dbReference type="CDD" id="cd03225">
    <property type="entry name" value="ABC_cobalt_CbiO_domain1"/>
    <property type="match status" value="1"/>
</dbReference>
<comment type="caution">
    <text evidence="10">The sequence shown here is derived from an EMBL/GenBank/DDBJ whole genome shotgun (WGS) entry which is preliminary data.</text>
</comment>
<dbReference type="PROSITE" id="PS00211">
    <property type="entry name" value="ABC_TRANSPORTER_1"/>
    <property type="match status" value="1"/>
</dbReference>
<evidence type="ECO:0000256" key="8">
    <source>
        <dbReference type="ARBA" id="ARBA00023136"/>
    </source>
</evidence>
<dbReference type="GO" id="GO:0005524">
    <property type="term" value="F:ATP binding"/>
    <property type="evidence" value="ECO:0007669"/>
    <property type="project" value="UniProtKB-KW"/>
</dbReference>
<name>A0A2N5Z9M2_MUIH1</name>
<evidence type="ECO:0000313" key="11">
    <source>
        <dbReference type="Proteomes" id="UP000234857"/>
    </source>
</evidence>
<dbReference type="Proteomes" id="UP000234857">
    <property type="component" value="Unassembled WGS sequence"/>
</dbReference>
<keyword evidence="6" id="KW-0067">ATP-binding</keyword>
<keyword evidence="5" id="KW-0547">Nucleotide-binding</keyword>
<evidence type="ECO:0000256" key="6">
    <source>
        <dbReference type="ARBA" id="ARBA00022840"/>
    </source>
</evidence>
<dbReference type="SMART" id="SM00382">
    <property type="entry name" value="AAA"/>
    <property type="match status" value="1"/>
</dbReference>
<proteinExistence type="inferred from homology"/>
<evidence type="ECO:0000256" key="3">
    <source>
        <dbReference type="ARBA" id="ARBA00022448"/>
    </source>
</evidence>
<evidence type="ECO:0000259" key="9">
    <source>
        <dbReference type="PROSITE" id="PS50893"/>
    </source>
</evidence>
<dbReference type="PANTHER" id="PTHR43553">
    <property type="entry name" value="HEAVY METAL TRANSPORTER"/>
    <property type="match status" value="1"/>
</dbReference>
<dbReference type="GO" id="GO:0043190">
    <property type="term" value="C:ATP-binding cassette (ABC) transporter complex"/>
    <property type="evidence" value="ECO:0007669"/>
    <property type="project" value="TreeGrafter"/>
</dbReference>
<dbReference type="InterPro" id="IPR050095">
    <property type="entry name" value="ECF_ABC_transporter_ATP-bd"/>
</dbReference>
<dbReference type="InterPro" id="IPR003593">
    <property type="entry name" value="AAA+_ATPase"/>
</dbReference>